<gene>
    <name evidence="2" type="ORF">AMTR_s00063p00149680</name>
</gene>
<accession>U5D7B7</accession>
<dbReference type="OMA" id="VAWVGSE"/>
<dbReference type="InterPro" id="IPR032466">
    <property type="entry name" value="Metal_Hydrolase"/>
</dbReference>
<dbReference type="Pfam" id="PF07969">
    <property type="entry name" value="Amidohydro_3"/>
    <property type="match status" value="1"/>
</dbReference>
<evidence type="ECO:0000259" key="1">
    <source>
        <dbReference type="Pfam" id="PF07969"/>
    </source>
</evidence>
<dbReference type="STRING" id="13333.U5D7B7"/>
<keyword evidence="3" id="KW-1185">Reference proteome</keyword>
<dbReference type="HOGENOM" id="CLU_009942_6_0_1"/>
<evidence type="ECO:0000313" key="3">
    <source>
        <dbReference type="Proteomes" id="UP000017836"/>
    </source>
</evidence>
<dbReference type="SUPFAM" id="SSF51338">
    <property type="entry name" value="Composite domain of metallo-dependent hydrolases"/>
    <property type="match status" value="1"/>
</dbReference>
<dbReference type="AlphaFoldDB" id="U5D7B7"/>
<dbReference type="GO" id="GO:0009704">
    <property type="term" value="P:de-etiolation"/>
    <property type="evidence" value="ECO:0007669"/>
    <property type="project" value="EnsemblPlants"/>
</dbReference>
<dbReference type="CDD" id="cd01300">
    <property type="entry name" value="YtcJ_like"/>
    <property type="match status" value="1"/>
</dbReference>
<dbReference type="SUPFAM" id="SSF51556">
    <property type="entry name" value="Metallo-dependent hydrolases"/>
    <property type="match status" value="1"/>
</dbReference>
<dbReference type="Gramene" id="ERN16258">
    <property type="protein sequence ID" value="ERN16258"/>
    <property type="gene ID" value="AMTR_s00063p00149680"/>
</dbReference>
<dbReference type="Gene3D" id="3.10.310.70">
    <property type="match status" value="1"/>
</dbReference>
<dbReference type="InterPro" id="IPR013108">
    <property type="entry name" value="Amidohydro_3"/>
</dbReference>
<dbReference type="Gene3D" id="2.30.40.10">
    <property type="entry name" value="Urease, subunit C, domain 1"/>
    <property type="match status" value="1"/>
</dbReference>
<dbReference type="EMBL" id="KI392467">
    <property type="protein sequence ID" value="ERN16258.1"/>
    <property type="molecule type" value="Genomic_DNA"/>
</dbReference>
<name>U5D7B7_AMBTC</name>
<dbReference type="Gene3D" id="3.20.20.140">
    <property type="entry name" value="Metal-dependent hydrolases"/>
    <property type="match status" value="1"/>
</dbReference>
<dbReference type="eggNOG" id="ENOG502QSHE">
    <property type="taxonomic scope" value="Eukaryota"/>
</dbReference>
<dbReference type="GO" id="GO:0010218">
    <property type="term" value="P:response to far red light"/>
    <property type="evidence" value="ECO:0007669"/>
    <property type="project" value="EnsemblPlants"/>
</dbReference>
<evidence type="ECO:0000313" key="2">
    <source>
        <dbReference type="EMBL" id="ERN16258.1"/>
    </source>
</evidence>
<dbReference type="GO" id="GO:0016810">
    <property type="term" value="F:hydrolase activity, acting on carbon-nitrogen (but not peptide) bonds"/>
    <property type="evidence" value="ECO:0007669"/>
    <property type="project" value="InterPro"/>
</dbReference>
<dbReference type="GO" id="GO:0009845">
    <property type="term" value="P:seed germination"/>
    <property type="evidence" value="ECO:0007669"/>
    <property type="project" value="EnsemblPlants"/>
</dbReference>
<sequence>MEVRSFLFLFSICFTAAIAILLKHSSTWVPRVLMRRTHSKVADLVVTNATIFTSHHSLLFAEAMAIQDSRILHVGNYSSVQDFIGHGTQQLNIKGKVVVPGFIDSHVHFIPGGLQMAQVELHGVKSKDEFASKVKEATKGKEKDSWVLGGGWNNDLWGGDLPTVSWIDDITPNNPVWLSRMDGHMGLTNSVALRNAGVSKYTQDPVGGSIIRTADGEPTGLLVDSAMKLVVNCIPEISIIERRNAMLRASRFALSRGVTTVVDLGRFYPGVSIELSWEDFKDVYSWADSTGNMLIRICLFFPMATWSRLVDTLKHTGRALSQWLFLGGVKAFADGSLGSNSALFYEPYVDEPTNYGLQVTNSDWLLNNSILADKSGLQVAIHAIGDKANDLILDLNEALIATNGFRDRRFRIEHAQHLLPESVSRFGKQGVIASVQPEHLMDDANSAANKLGQDRAYAESYLFHSLLSSNARLAFGSDWPVADIDPLAGINVAVKRMPPGWEKPWIPFERVTLNEALIAHTISAAYACFLDHELGSLSSGKFADFVVLSSDSWVDFEEHVSASVLATYVGGVKAYP</sequence>
<feature type="domain" description="Amidohydrolase 3" evidence="1">
    <location>
        <begin position="93"/>
        <end position="572"/>
    </location>
</feature>
<protein>
    <recommendedName>
        <fullName evidence="1">Amidohydrolase 3 domain-containing protein</fullName>
    </recommendedName>
</protein>
<organism evidence="2 3">
    <name type="scientific">Amborella trichopoda</name>
    <dbReference type="NCBI Taxonomy" id="13333"/>
    <lineage>
        <taxon>Eukaryota</taxon>
        <taxon>Viridiplantae</taxon>
        <taxon>Streptophyta</taxon>
        <taxon>Embryophyta</taxon>
        <taxon>Tracheophyta</taxon>
        <taxon>Spermatophyta</taxon>
        <taxon>Magnoliopsida</taxon>
        <taxon>Amborellales</taxon>
        <taxon>Amborellaceae</taxon>
        <taxon>Amborella</taxon>
    </lineage>
</organism>
<dbReference type="GO" id="GO:0048471">
    <property type="term" value="C:perinuclear region of cytoplasm"/>
    <property type="evidence" value="ECO:0007669"/>
    <property type="project" value="EnsemblPlants"/>
</dbReference>
<dbReference type="InterPro" id="IPR033932">
    <property type="entry name" value="YtcJ-like"/>
</dbReference>
<dbReference type="PANTHER" id="PTHR22642:SF2">
    <property type="entry name" value="PROTEIN LONG AFTER FAR-RED 3"/>
    <property type="match status" value="1"/>
</dbReference>
<proteinExistence type="predicted"/>
<reference evidence="3" key="1">
    <citation type="journal article" date="2013" name="Science">
        <title>The Amborella genome and the evolution of flowering plants.</title>
        <authorList>
            <consortium name="Amborella Genome Project"/>
        </authorList>
    </citation>
    <scope>NUCLEOTIDE SEQUENCE [LARGE SCALE GENOMIC DNA]</scope>
</reference>
<dbReference type="Proteomes" id="UP000017836">
    <property type="component" value="Unassembled WGS sequence"/>
</dbReference>
<dbReference type="InterPro" id="IPR011059">
    <property type="entry name" value="Metal-dep_hydrolase_composite"/>
</dbReference>
<dbReference type="PANTHER" id="PTHR22642">
    <property type="entry name" value="IMIDAZOLONEPROPIONASE"/>
    <property type="match status" value="1"/>
</dbReference>